<name>A0A4Q6Y4D8_9SPHN</name>
<keyword evidence="2" id="KW-1185">Reference proteome</keyword>
<dbReference type="OrthoDB" id="9980649at2"/>
<reference evidence="1 2" key="1">
    <citation type="submission" date="2019-02" db="EMBL/GenBank/DDBJ databases">
        <authorList>
            <person name="Li Y."/>
        </authorList>
    </citation>
    <scope>NUCLEOTIDE SEQUENCE [LARGE SCALE GENOMIC DNA]</scope>
    <source>
        <strain evidence="1 2">3-7</strain>
    </source>
</reference>
<accession>A0A4Q6Y4D8</accession>
<proteinExistence type="predicted"/>
<evidence type="ECO:0000313" key="1">
    <source>
        <dbReference type="EMBL" id="RZF64006.1"/>
    </source>
</evidence>
<organism evidence="1 2">
    <name type="scientific">Sphingomonas populi</name>
    <dbReference type="NCBI Taxonomy" id="2484750"/>
    <lineage>
        <taxon>Bacteria</taxon>
        <taxon>Pseudomonadati</taxon>
        <taxon>Pseudomonadota</taxon>
        <taxon>Alphaproteobacteria</taxon>
        <taxon>Sphingomonadales</taxon>
        <taxon>Sphingomonadaceae</taxon>
        <taxon>Sphingomonas</taxon>
    </lineage>
</organism>
<sequence>MKVRVFIPKEHDPVDGSDFGGEDFNFDALPQVGQSIQVSGAQSSVFEVERVGFIQEGSAFVSCVWLRAGEKFERSEYNPAAWEKLNYTPDYKIL</sequence>
<dbReference type="RefSeq" id="WP_130158355.1">
    <property type="nucleotide sequence ID" value="NZ_SGIS01000019.1"/>
</dbReference>
<dbReference type="Proteomes" id="UP000292085">
    <property type="component" value="Unassembled WGS sequence"/>
</dbReference>
<comment type="caution">
    <text evidence="1">The sequence shown here is derived from an EMBL/GenBank/DDBJ whole genome shotgun (WGS) entry which is preliminary data.</text>
</comment>
<dbReference type="EMBL" id="SGIS01000019">
    <property type="protein sequence ID" value="RZF64006.1"/>
    <property type="molecule type" value="Genomic_DNA"/>
</dbReference>
<gene>
    <name evidence="1" type="ORF">EWE75_13600</name>
</gene>
<protein>
    <submittedName>
        <fullName evidence="1">Uncharacterized protein</fullName>
    </submittedName>
</protein>
<dbReference type="AlphaFoldDB" id="A0A4Q6Y4D8"/>
<evidence type="ECO:0000313" key="2">
    <source>
        <dbReference type="Proteomes" id="UP000292085"/>
    </source>
</evidence>